<feature type="domain" description="Rhodanese" evidence="2">
    <location>
        <begin position="14"/>
        <end position="78"/>
    </location>
</feature>
<dbReference type="PROSITE" id="PS50206">
    <property type="entry name" value="RHODANESE_3"/>
    <property type="match status" value="1"/>
</dbReference>
<proteinExistence type="predicted"/>
<keyword evidence="1" id="KW-0472">Membrane</keyword>
<feature type="transmembrane region" description="Helical" evidence="1">
    <location>
        <begin position="20"/>
        <end position="47"/>
    </location>
</feature>
<evidence type="ECO:0000256" key="1">
    <source>
        <dbReference type="SAM" id="Phobius"/>
    </source>
</evidence>
<dbReference type="Proteomes" id="UP000275385">
    <property type="component" value="Unassembled WGS sequence"/>
</dbReference>
<organism evidence="3 4">
    <name type="scientific">Coniochaeta pulveracea</name>
    <dbReference type="NCBI Taxonomy" id="177199"/>
    <lineage>
        <taxon>Eukaryota</taxon>
        <taxon>Fungi</taxon>
        <taxon>Dikarya</taxon>
        <taxon>Ascomycota</taxon>
        <taxon>Pezizomycotina</taxon>
        <taxon>Sordariomycetes</taxon>
        <taxon>Sordariomycetidae</taxon>
        <taxon>Coniochaetales</taxon>
        <taxon>Coniochaetaceae</taxon>
        <taxon>Coniochaeta</taxon>
    </lineage>
</organism>
<evidence type="ECO:0000259" key="2">
    <source>
        <dbReference type="PROSITE" id="PS50206"/>
    </source>
</evidence>
<name>A0A420YLZ7_9PEZI</name>
<keyword evidence="4" id="KW-1185">Reference proteome</keyword>
<sequence>MRVWSLLIVRTFRPSADPFYAFARGGAVSLIGLTTPVVLICGSGPAADWLRSRMFKQQVWLIHGGYVSGWSLKRPVCNGDSSCWGRNGGADHTWSRREDIIVPGSVFAG</sequence>
<dbReference type="InterPro" id="IPR001763">
    <property type="entry name" value="Rhodanese-like_dom"/>
</dbReference>
<reference evidence="3 4" key="1">
    <citation type="submission" date="2018-08" db="EMBL/GenBank/DDBJ databases">
        <title>Draft genome of the lignicolous fungus Coniochaeta pulveracea.</title>
        <authorList>
            <person name="Borstlap C.J."/>
            <person name="De Witt R.N."/>
            <person name="Botha A."/>
            <person name="Volschenk H."/>
        </authorList>
    </citation>
    <scope>NUCLEOTIDE SEQUENCE [LARGE SCALE GENOMIC DNA]</scope>
    <source>
        <strain evidence="3 4">CAB683</strain>
    </source>
</reference>
<gene>
    <name evidence="3" type="ORF">DL546_008711</name>
</gene>
<comment type="caution">
    <text evidence="3">The sequence shown here is derived from an EMBL/GenBank/DDBJ whole genome shotgun (WGS) entry which is preliminary data.</text>
</comment>
<keyword evidence="1" id="KW-0812">Transmembrane</keyword>
<evidence type="ECO:0000313" key="4">
    <source>
        <dbReference type="Proteomes" id="UP000275385"/>
    </source>
</evidence>
<evidence type="ECO:0000313" key="3">
    <source>
        <dbReference type="EMBL" id="RKU48898.1"/>
    </source>
</evidence>
<dbReference type="AlphaFoldDB" id="A0A420YLZ7"/>
<keyword evidence="1" id="KW-1133">Transmembrane helix</keyword>
<accession>A0A420YLZ7</accession>
<dbReference type="EMBL" id="QVQW01000003">
    <property type="protein sequence ID" value="RKU48898.1"/>
    <property type="molecule type" value="Genomic_DNA"/>
</dbReference>
<protein>
    <recommendedName>
        <fullName evidence="2">Rhodanese domain-containing protein</fullName>
    </recommendedName>
</protein>